<dbReference type="AlphaFoldDB" id="A0A1G5G9Z1"/>
<accession>A0A1G5G9Z1</accession>
<protein>
    <submittedName>
        <fullName evidence="1">Uncharacterized protein</fullName>
    </submittedName>
</protein>
<name>A0A1G5G9Z1_9BACL</name>
<evidence type="ECO:0000313" key="1">
    <source>
        <dbReference type="EMBL" id="SCY48161.1"/>
    </source>
</evidence>
<gene>
    <name evidence="1" type="ORF">SAMN05720606_105170</name>
</gene>
<reference evidence="2" key="1">
    <citation type="submission" date="2016-10" db="EMBL/GenBank/DDBJ databases">
        <authorList>
            <person name="Varghese N."/>
            <person name="Submissions S."/>
        </authorList>
    </citation>
    <scope>NUCLEOTIDE SEQUENCE [LARGE SCALE GENOMIC DNA]</scope>
    <source>
        <strain evidence="2">BL9</strain>
    </source>
</reference>
<proteinExistence type="predicted"/>
<keyword evidence="2" id="KW-1185">Reference proteome</keyword>
<sequence length="67" mass="7224">MVSVQAEPSSESGTAEGRLTRRLFDEMAGYLFLLPAAGWAKGNNHMDASLIRKSGTTVVQGVSRRTL</sequence>
<dbReference type="EMBL" id="FMVM01000005">
    <property type="protein sequence ID" value="SCY48161.1"/>
    <property type="molecule type" value="Genomic_DNA"/>
</dbReference>
<organism evidence="1 2">
    <name type="scientific">Paenibacillus polysaccharolyticus</name>
    <dbReference type="NCBI Taxonomy" id="582692"/>
    <lineage>
        <taxon>Bacteria</taxon>
        <taxon>Bacillati</taxon>
        <taxon>Bacillota</taxon>
        <taxon>Bacilli</taxon>
        <taxon>Bacillales</taxon>
        <taxon>Paenibacillaceae</taxon>
        <taxon>Paenibacillus</taxon>
    </lineage>
</organism>
<evidence type="ECO:0000313" key="2">
    <source>
        <dbReference type="Proteomes" id="UP000198538"/>
    </source>
</evidence>
<dbReference type="Proteomes" id="UP000198538">
    <property type="component" value="Unassembled WGS sequence"/>
</dbReference>